<organism evidence="6 7">
    <name type="scientific">Periconia macrospinosa</name>
    <dbReference type="NCBI Taxonomy" id="97972"/>
    <lineage>
        <taxon>Eukaryota</taxon>
        <taxon>Fungi</taxon>
        <taxon>Dikarya</taxon>
        <taxon>Ascomycota</taxon>
        <taxon>Pezizomycotina</taxon>
        <taxon>Dothideomycetes</taxon>
        <taxon>Pleosporomycetidae</taxon>
        <taxon>Pleosporales</taxon>
        <taxon>Massarineae</taxon>
        <taxon>Periconiaceae</taxon>
        <taxon>Periconia</taxon>
    </lineage>
</organism>
<evidence type="ECO:0000256" key="1">
    <source>
        <dbReference type="ARBA" id="ARBA00022723"/>
    </source>
</evidence>
<sequence length="198" mass="22117">MADSDTAFRCNSCNKTGTEVCNICKGVSYCSKECQRADWPTHQLLCEDFAGFDVSSRPTDEHVLAILFPVSAKKPKLIWLHCVWKDDEDRRYQSPCDALKVFLGSSGSVETTGVLYNSKLERNLETTVDICCRTAFLIDGSVSNECTATITAIEGENKVDWRGPIVAYSRCGLDIDAPACKDITMADFRHITDYLRTY</sequence>
<proteinExistence type="predicted"/>
<dbReference type="Proteomes" id="UP000244855">
    <property type="component" value="Unassembled WGS sequence"/>
</dbReference>
<keyword evidence="3" id="KW-0862">Zinc</keyword>
<keyword evidence="7" id="KW-1185">Reference proteome</keyword>
<evidence type="ECO:0000256" key="4">
    <source>
        <dbReference type="PROSITE-ProRule" id="PRU00134"/>
    </source>
</evidence>
<feature type="non-terminal residue" evidence="6">
    <location>
        <position position="198"/>
    </location>
</feature>
<dbReference type="Gene3D" id="6.10.140.2220">
    <property type="match status" value="1"/>
</dbReference>
<dbReference type="PROSITE" id="PS50865">
    <property type="entry name" value="ZF_MYND_2"/>
    <property type="match status" value="1"/>
</dbReference>
<dbReference type="GO" id="GO:0008270">
    <property type="term" value="F:zinc ion binding"/>
    <property type="evidence" value="ECO:0007669"/>
    <property type="project" value="UniProtKB-KW"/>
</dbReference>
<reference evidence="6 7" key="1">
    <citation type="journal article" date="2018" name="Sci. Rep.">
        <title>Comparative genomics provides insights into the lifestyle and reveals functional heterogeneity of dark septate endophytic fungi.</title>
        <authorList>
            <person name="Knapp D.G."/>
            <person name="Nemeth J.B."/>
            <person name="Barry K."/>
            <person name="Hainaut M."/>
            <person name="Henrissat B."/>
            <person name="Johnson J."/>
            <person name="Kuo A."/>
            <person name="Lim J.H.P."/>
            <person name="Lipzen A."/>
            <person name="Nolan M."/>
            <person name="Ohm R.A."/>
            <person name="Tamas L."/>
            <person name="Grigoriev I.V."/>
            <person name="Spatafora J.W."/>
            <person name="Nagy L.G."/>
            <person name="Kovacs G.M."/>
        </authorList>
    </citation>
    <scope>NUCLEOTIDE SEQUENCE [LARGE SCALE GENOMIC DNA]</scope>
    <source>
        <strain evidence="6 7">DSE2036</strain>
    </source>
</reference>
<dbReference type="EMBL" id="KZ805390">
    <property type="protein sequence ID" value="PVH99567.1"/>
    <property type="molecule type" value="Genomic_DNA"/>
</dbReference>
<evidence type="ECO:0000256" key="3">
    <source>
        <dbReference type="ARBA" id="ARBA00022833"/>
    </source>
</evidence>
<dbReference type="AlphaFoldDB" id="A0A2V1DMW6"/>
<evidence type="ECO:0000313" key="6">
    <source>
        <dbReference type="EMBL" id="PVH99567.1"/>
    </source>
</evidence>
<evidence type="ECO:0000259" key="5">
    <source>
        <dbReference type="PROSITE" id="PS50865"/>
    </source>
</evidence>
<dbReference type="PROSITE" id="PS01360">
    <property type="entry name" value="ZF_MYND_1"/>
    <property type="match status" value="1"/>
</dbReference>
<keyword evidence="2 4" id="KW-0863">Zinc-finger</keyword>
<dbReference type="STRING" id="97972.A0A2V1DMW6"/>
<name>A0A2V1DMW6_9PLEO</name>
<dbReference type="Pfam" id="PF01753">
    <property type="entry name" value="zf-MYND"/>
    <property type="match status" value="1"/>
</dbReference>
<dbReference type="SUPFAM" id="SSF144232">
    <property type="entry name" value="HIT/MYND zinc finger-like"/>
    <property type="match status" value="1"/>
</dbReference>
<gene>
    <name evidence="6" type="ORF">DM02DRAFT_528848</name>
</gene>
<feature type="domain" description="MYND-type" evidence="5">
    <location>
        <begin position="10"/>
        <end position="46"/>
    </location>
</feature>
<protein>
    <recommendedName>
        <fullName evidence="5">MYND-type domain-containing protein</fullName>
    </recommendedName>
</protein>
<evidence type="ECO:0000313" key="7">
    <source>
        <dbReference type="Proteomes" id="UP000244855"/>
    </source>
</evidence>
<keyword evidence="1" id="KW-0479">Metal-binding</keyword>
<dbReference type="InterPro" id="IPR002893">
    <property type="entry name" value="Znf_MYND"/>
</dbReference>
<dbReference type="OrthoDB" id="3801244at2759"/>
<accession>A0A2V1DMW6</accession>
<evidence type="ECO:0000256" key="2">
    <source>
        <dbReference type="ARBA" id="ARBA00022771"/>
    </source>
</evidence>